<evidence type="ECO:0000313" key="1">
    <source>
        <dbReference type="EMBL" id="TMS16715.1"/>
    </source>
</evidence>
<gene>
    <name evidence="1" type="ORF">E3U43_014008</name>
</gene>
<comment type="caution">
    <text evidence="1">The sequence shown here is derived from an EMBL/GenBank/DDBJ whole genome shotgun (WGS) entry which is preliminary data.</text>
</comment>
<keyword evidence="2" id="KW-1185">Reference proteome</keyword>
<protein>
    <submittedName>
        <fullName evidence="1">Uncharacterized protein</fullName>
    </submittedName>
</protein>
<dbReference type="Proteomes" id="UP000793456">
    <property type="component" value="Chromosome VIII"/>
</dbReference>
<accession>A0ACD3RBF6</accession>
<name>A0ACD3RBF6_LARCR</name>
<proteinExistence type="predicted"/>
<organism evidence="1 2">
    <name type="scientific">Larimichthys crocea</name>
    <name type="common">Large yellow croaker</name>
    <name type="synonym">Pseudosciaena crocea</name>
    <dbReference type="NCBI Taxonomy" id="215358"/>
    <lineage>
        <taxon>Eukaryota</taxon>
        <taxon>Metazoa</taxon>
        <taxon>Chordata</taxon>
        <taxon>Craniata</taxon>
        <taxon>Vertebrata</taxon>
        <taxon>Euteleostomi</taxon>
        <taxon>Actinopterygii</taxon>
        <taxon>Neopterygii</taxon>
        <taxon>Teleostei</taxon>
        <taxon>Neoteleostei</taxon>
        <taxon>Acanthomorphata</taxon>
        <taxon>Eupercaria</taxon>
        <taxon>Sciaenidae</taxon>
        <taxon>Larimichthys</taxon>
    </lineage>
</organism>
<evidence type="ECO:0000313" key="2">
    <source>
        <dbReference type="Proteomes" id="UP000793456"/>
    </source>
</evidence>
<sequence length="218" mass="24143">MPRRKQQAPKRAAVYMPDEDPALQDAVPEEDGENDAQTEEECSEKTSPKVSEDRELDNKSTNTYSNQNSPISVLSNQEAELESRLSDSSDRLSDFKTSSPPESQRDDESRSSKHKEETGGSLEKMRAAYANFLSDSYWTGIGMDLKIGKNTSKANCDSTNGSTKSEFDWHQDALSKTLQQTLSPKPQSKPNLFSSVHLYRQTTKPCGSGVHGSQSISL</sequence>
<dbReference type="EMBL" id="CM011681">
    <property type="protein sequence ID" value="TMS16715.1"/>
    <property type="molecule type" value="Genomic_DNA"/>
</dbReference>
<reference evidence="1" key="1">
    <citation type="submission" date="2018-11" db="EMBL/GenBank/DDBJ databases">
        <title>The sequence and de novo assembly of Larimichthys crocea genome using PacBio and Hi-C technologies.</title>
        <authorList>
            <person name="Xu P."/>
            <person name="Chen B."/>
            <person name="Zhou Z."/>
            <person name="Ke Q."/>
            <person name="Wu Y."/>
            <person name="Bai H."/>
            <person name="Pu F."/>
        </authorList>
    </citation>
    <scope>NUCLEOTIDE SEQUENCE</scope>
    <source>
        <tissue evidence="1">Muscle</tissue>
    </source>
</reference>